<name>X1JAB4_9ZZZZ</name>
<feature type="non-terminal residue" evidence="1">
    <location>
        <position position="1"/>
    </location>
</feature>
<sequence>RVCCFISTLIKNYFKEKPKGVLLKYHFEKSLSREKL</sequence>
<protein>
    <submittedName>
        <fullName evidence="1">Uncharacterized protein</fullName>
    </submittedName>
</protein>
<comment type="caution">
    <text evidence="1">The sequence shown here is derived from an EMBL/GenBank/DDBJ whole genome shotgun (WGS) entry which is preliminary data.</text>
</comment>
<gene>
    <name evidence="1" type="ORF">S06H3_00109</name>
</gene>
<evidence type="ECO:0000313" key="1">
    <source>
        <dbReference type="EMBL" id="GAH91641.1"/>
    </source>
</evidence>
<dbReference type="EMBL" id="BARV01000017">
    <property type="protein sequence ID" value="GAH91641.1"/>
    <property type="molecule type" value="Genomic_DNA"/>
</dbReference>
<organism evidence="1">
    <name type="scientific">marine sediment metagenome</name>
    <dbReference type="NCBI Taxonomy" id="412755"/>
    <lineage>
        <taxon>unclassified sequences</taxon>
        <taxon>metagenomes</taxon>
        <taxon>ecological metagenomes</taxon>
    </lineage>
</organism>
<reference evidence="1" key="1">
    <citation type="journal article" date="2014" name="Front. Microbiol.">
        <title>High frequency of phylogenetically diverse reductive dehalogenase-homologous genes in deep subseafloor sedimentary metagenomes.</title>
        <authorList>
            <person name="Kawai M."/>
            <person name="Futagami T."/>
            <person name="Toyoda A."/>
            <person name="Takaki Y."/>
            <person name="Nishi S."/>
            <person name="Hori S."/>
            <person name="Arai W."/>
            <person name="Tsubouchi T."/>
            <person name="Morono Y."/>
            <person name="Uchiyama I."/>
            <person name="Ito T."/>
            <person name="Fujiyama A."/>
            <person name="Inagaki F."/>
            <person name="Takami H."/>
        </authorList>
    </citation>
    <scope>NUCLEOTIDE SEQUENCE</scope>
    <source>
        <strain evidence="1">Expedition CK06-06</strain>
    </source>
</reference>
<dbReference type="AlphaFoldDB" id="X1JAB4"/>
<accession>X1JAB4</accession>
<proteinExistence type="predicted"/>